<organism evidence="1 2">
    <name type="scientific">Auriscalpium vulgare</name>
    <dbReference type="NCBI Taxonomy" id="40419"/>
    <lineage>
        <taxon>Eukaryota</taxon>
        <taxon>Fungi</taxon>
        <taxon>Dikarya</taxon>
        <taxon>Basidiomycota</taxon>
        <taxon>Agaricomycotina</taxon>
        <taxon>Agaricomycetes</taxon>
        <taxon>Russulales</taxon>
        <taxon>Auriscalpiaceae</taxon>
        <taxon>Auriscalpium</taxon>
    </lineage>
</organism>
<keyword evidence="2" id="KW-1185">Reference proteome</keyword>
<gene>
    <name evidence="1" type="ORF">FA95DRAFT_1684246</name>
</gene>
<sequence>MEDFRRKLAGNTTLYPSLQPVGLPRPAKPIPKSSSVISISSTESAPAPPRRSDVIVISDSDDENSNPVNARPNAPPKPAYPPAKPSPHLGPAKPIHIPTNRDLPRPGPAQHNAPTFKEPDNFDPQKSAADAEKDLKDLLQQSFDGREEGEEGKDEPIDLQDAIVPGFHEGIKLLPHQVVGRKWMAERESGKKLGGILADDMGLGKTIQTLARIVEGRPRKSDRHEGWAAGTLVVCPVGLVSQWASEIAKMAVGLTVVQHHGPSRATDPEILKRAHVVVTSYAIVASEYSVFTPEVKDDSKSKPKAKKASPVESDDDSSEPELFGRTLAKMKPPPSSKSKKKDALFHVKWWRIVLDEAHNIKNRNTKAAVACCALEGKYRWCLTGTPIQNNVEELFSLLKFLRVRPLNDWQTFNEQINKPVKSGKPVRAMKRLHVVLRAVMLRRQKTDLLNGQPLLDLPGRYVSVVPCEFDPEEHQFYQALENKIEEAMEKFVKSGDVMKNYTNVMVLLLRLRQACNHPSLVSKDYNTDRDAVEPTAAAKDEDDDAESLTAMFGTLGVSAGKKCQLCQSELTAANIASDKEHCNDCMELTRASRRKSLARKNGSDLPPDSAKIRKIVELLIDISKRKDEDGEPRREKTIVFSQFTSMLNLIEIFLKDAGIRFCRYDGSMTKAEREASIHKIKTSLSTDVILISFKAGSTGLNLTACNNVILVDMWWNPALEDQAFDRAHRFGQTRDVNIYKLTIAKTVEERILALQESKRALASAALSGDKVKNMKLGLDDLLALFRPGRDEEDED</sequence>
<accession>A0ACB8R7L2</accession>
<evidence type="ECO:0000313" key="1">
    <source>
        <dbReference type="EMBL" id="KAI0039548.1"/>
    </source>
</evidence>
<evidence type="ECO:0000313" key="2">
    <source>
        <dbReference type="Proteomes" id="UP000814033"/>
    </source>
</evidence>
<comment type="caution">
    <text evidence="1">The sequence shown here is derived from an EMBL/GenBank/DDBJ whole genome shotgun (WGS) entry which is preliminary data.</text>
</comment>
<dbReference type="EMBL" id="MU276291">
    <property type="protein sequence ID" value="KAI0039548.1"/>
    <property type="molecule type" value="Genomic_DNA"/>
</dbReference>
<proteinExistence type="predicted"/>
<reference evidence="1" key="2">
    <citation type="journal article" date="2022" name="New Phytol.">
        <title>Evolutionary transition to the ectomycorrhizal habit in the genomes of a hyperdiverse lineage of mushroom-forming fungi.</title>
        <authorList>
            <person name="Looney B."/>
            <person name="Miyauchi S."/>
            <person name="Morin E."/>
            <person name="Drula E."/>
            <person name="Courty P.E."/>
            <person name="Kohler A."/>
            <person name="Kuo A."/>
            <person name="LaButti K."/>
            <person name="Pangilinan J."/>
            <person name="Lipzen A."/>
            <person name="Riley R."/>
            <person name="Andreopoulos W."/>
            <person name="He G."/>
            <person name="Johnson J."/>
            <person name="Nolan M."/>
            <person name="Tritt A."/>
            <person name="Barry K.W."/>
            <person name="Grigoriev I.V."/>
            <person name="Nagy L.G."/>
            <person name="Hibbett D."/>
            <person name="Henrissat B."/>
            <person name="Matheny P.B."/>
            <person name="Labbe J."/>
            <person name="Martin F.M."/>
        </authorList>
    </citation>
    <scope>NUCLEOTIDE SEQUENCE</scope>
    <source>
        <strain evidence="1">FP105234-sp</strain>
    </source>
</reference>
<protein>
    <submittedName>
        <fullName evidence="1">Uncharacterized protein</fullName>
    </submittedName>
</protein>
<reference evidence="1" key="1">
    <citation type="submission" date="2021-02" db="EMBL/GenBank/DDBJ databases">
        <authorList>
            <consortium name="DOE Joint Genome Institute"/>
            <person name="Ahrendt S."/>
            <person name="Looney B.P."/>
            <person name="Miyauchi S."/>
            <person name="Morin E."/>
            <person name="Drula E."/>
            <person name="Courty P.E."/>
            <person name="Chicoki N."/>
            <person name="Fauchery L."/>
            <person name="Kohler A."/>
            <person name="Kuo A."/>
            <person name="Labutti K."/>
            <person name="Pangilinan J."/>
            <person name="Lipzen A."/>
            <person name="Riley R."/>
            <person name="Andreopoulos W."/>
            <person name="He G."/>
            <person name="Johnson J."/>
            <person name="Barry K.W."/>
            <person name="Grigoriev I.V."/>
            <person name="Nagy L."/>
            <person name="Hibbett D."/>
            <person name="Henrissat B."/>
            <person name="Matheny P.B."/>
            <person name="Labbe J."/>
            <person name="Martin F."/>
        </authorList>
    </citation>
    <scope>NUCLEOTIDE SEQUENCE</scope>
    <source>
        <strain evidence="1">FP105234-sp</strain>
    </source>
</reference>
<dbReference type="Proteomes" id="UP000814033">
    <property type="component" value="Unassembled WGS sequence"/>
</dbReference>
<name>A0ACB8R7L2_9AGAM</name>